<dbReference type="Gene3D" id="3.40.50.300">
    <property type="entry name" value="P-loop containing nucleotide triphosphate hydrolases"/>
    <property type="match status" value="1"/>
</dbReference>
<dbReference type="PANTHER" id="PTHR10903:SF170">
    <property type="entry name" value="GTPASE IMAP FAMILY MEMBER 7"/>
    <property type="match status" value="1"/>
</dbReference>
<dbReference type="GO" id="GO:0005525">
    <property type="term" value="F:GTP binding"/>
    <property type="evidence" value="ECO:0007669"/>
    <property type="project" value="UniProtKB-KW"/>
</dbReference>
<dbReference type="InParanoid" id="A0A672FY39"/>
<reference evidence="5" key="2">
    <citation type="submission" date="2025-08" db="UniProtKB">
        <authorList>
            <consortium name="Ensembl"/>
        </authorList>
    </citation>
    <scope>IDENTIFICATION</scope>
</reference>
<accession>A0A672FY39</accession>
<organism evidence="5 6">
    <name type="scientific">Salarias fasciatus</name>
    <name type="common">Jewelled blenny</name>
    <name type="synonym">Blennius fasciatus</name>
    <dbReference type="NCBI Taxonomy" id="181472"/>
    <lineage>
        <taxon>Eukaryota</taxon>
        <taxon>Metazoa</taxon>
        <taxon>Chordata</taxon>
        <taxon>Craniata</taxon>
        <taxon>Vertebrata</taxon>
        <taxon>Euteleostomi</taxon>
        <taxon>Actinopterygii</taxon>
        <taxon>Neopterygii</taxon>
        <taxon>Teleostei</taxon>
        <taxon>Neoteleostei</taxon>
        <taxon>Acanthomorphata</taxon>
        <taxon>Ovalentaria</taxon>
        <taxon>Blenniimorphae</taxon>
        <taxon>Blenniiformes</taxon>
        <taxon>Blennioidei</taxon>
        <taxon>Blenniidae</taxon>
        <taxon>Salariinae</taxon>
        <taxon>Salarias</taxon>
    </lineage>
</organism>
<comment type="similarity">
    <text evidence="1">Belongs to the TRAFAC class TrmE-Era-EngA-EngB-Septin-like GTPase superfamily. AIG1/Toc34/Toc159-like paraseptin GTPase family. IAN subfamily.</text>
</comment>
<dbReference type="PANTHER" id="PTHR10903">
    <property type="entry name" value="GTPASE, IMAP FAMILY MEMBER-RELATED"/>
    <property type="match status" value="1"/>
</dbReference>
<protein>
    <recommendedName>
        <fullName evidence="4">AIG1-type G domain-containing protein</fullName>
    </recommendedName>
</protein>
<dbReference type="Pfam" id="PF04548">
    <property type="entry name" value="AIG1"/>
    <property type="match status" value="1"/>
</dbReference>
<evidence type="ECO:0000313" key="6">
    <source>
        <dbReference type="Proteomes" id="UP000472267"/>
    </source>
</evidence>
<dbReference type="Ensembl" id="ENSSFAT00005010195.1">
    <property type="protein sequence ID" value="ENSSFAP00005009750.1"/>
    <property type="gene ID" value="ENSSFAG00005005552.1"/>
</dbReference>
<reference evidence="5" key="3">
    <citation type="submission" date="2025-09" db="UniProtKB">
        <authorList>
            <consortium name="Ensembl"/>
        </authorList>
    </citation>
    <scope>IDENTIFICATION</scope>
</reference>
<dbReference type="AlphaFoldDB" id="A0A672FY39"/>
<feature type="domain" description="AIG1-type G" evidence="4">
    <location>
        <begin position="12"/>
        <end position="172"/>
    </location>
</feature>
<dbReference type="PROSITE" id="PS51720">
    <property type="entry name" value="G_AIG1"/>
    <property type="match status" value="1"/>
</dbReference>
<proteinExistence type="inferred from homology"/>
<keyword evidence="6" id="KW-1185">Reference proteome</keyword>
<name>A0A672FY39_SALFA</name>
<dbReference type="OMA" id="MICHILY"/>
<evidence type="ECO:0000313" key="5">
    <source>
        <dbReference type="Ensembl" id="ENSSFAP00005009750.1"/>
    </source>
</evidence>
<dbReference type="InterPro" id="IPR006703">
    <property type="entry name" value="G_AIG1"/>
</dbReference>
<keyword evidence="3" id="KW-0342">GTP-binding</keyword>
<reference evidence="5" key="1">
    <citation type="submission" date="2019-06" db="EMBL/GenBank/DDBJ databases">
        <authorList>
            <consortium name="Wellcome Sanger Institute Data Sharing"/>
        </authorList>
    </citation>
    <scope>NUCLEOTIDE SEQUENCE [LARGE SCALE GENOMIC DNA]</scope>
</reference>
<dbReference type="InterPro" id="IPR027417">
    <property type="entry name" value="P-loop_NTPase"/>
</dbReference>
<keyword evidence="2" id="KW-0547">Nucleotide-binding</keyword>
<dbReference type="InterPro" id="IPR045058">
    <property type="entry name" value="GIMA/IAN/Toc"/>
</dbReference>
<evidence type="ECO:0000259" key="4">
    <source>
        <dbReference type="PROSITE" id="PS51720"/>
    </source>
</evidence>
<evidence type="ECO:0000256" key="2">
    <source>
        <dbReference type="ARBA" id="ARBA00022741"/>
    </source>
</evidence>
<dbReference type="Proteomes" id="UP000472267">
    <property type="component" value="Chromosome 10"/>
</dbReference>
<dbReference type="SUPFAM" id="SSF52540">
    <property type="entry name" value="P-loop containing nucleoside triphosphate hydrolases"/>
    <property type="match status" value="1"/>
</dbReference>
<evidence type="ECO:0000256" key="3">
    <source>
        <dbReference type="ARBA" id="ARBA00023134"/>
    </source>
</evidence>
<sequence>MFSSDSPTGEKIKELRMVLVGKTGAGKSATGNTLLRKKMFHSDVSSAAVTSECKKERAKFKGQTLAVVDTPGLFDTKKTEEEKLKEIAKCISFAAPGPHAFLVVIQLSRFTEEEQQTVKLIQNASAWNASCLQAASNRRRRKSLTSASADREAFSALQTVYLFLYSGLFREN</sequence>
<evidence type="ECO:0000256" key="1">
    <source>
        <dbReference type="ARBA" id="ARBA00008535"/>
    </source>
</evidence>